<protein>
    <submittedName>
        <fullName evidence="2">Uncharacterized protein</fullName>
    </submittedName>
</protein>
<proteinExistence type="predicted"/>
<dbReference type="AlphaFoldDB" id="A0A3S0PKM4"/>
<name>A0A3S0PKM4_9GAMM</name>
<dbReference type="EMBL" id="RYYV01000002">
    <property type="protein sequence ID" value="RUL78801.1"/>
    <property type="molecule type" value="Genomic_DNA"/>
</dbReference>
<dbReference type="InterPro" id="IPR045538">
    <property type="entry name" value="CIS_TMP"/>
</dbReference>
<evidence type="ECO:0000313" key="3">
    <source>
        <dbReference type="Proteomes" id="UP000274358"/>
    </source>
</evidence>
<organism evidence="2 3">
    <name type="scientific">Dyella choica</name>
    <dbReference type="NCBI Taxonomy" id="1927959"/>
    <lineage>
        <taxon>Bacteria</taxon>
        <taxon>Pseudomonadati</taxon>
        <taxon>Pseudomonadota</taxon>
        <taxon>Gammaproteobacteria</taxon>
        <taxon>Lysobacterales</taxon>
        <taxon>Rhodanobacteraceae</taxon>
        <taxon>Dyella</taxon>
    </lineage>
</organism>
<feature type="compositionally biased region" description="Basic and acidic residues" evidence="1">
    <location>
        <begin position="304"/>
        <end position="313"/>
    </location>
</feature>
<feature type="region of interest" description="Disordered" evidence="1">
    <location>
        <begin position="107"/>
        <end position="129"/>
    </location>
</feature>
<dbReference type="RefSeq" id="WP_126683260.1">
    <property type="nucleotide sequence ID" value="NZ_RYYV01000002.1"/>
</dbReference>
<dbReference type="OrthoDB" id="499748at2"/>
<evidence type="ECO:0000313" key="2">
    <source>
        <dbReference type="EMBL" id="RUL78801.1"/>
    </source>
</evidence>
<accession>A0A3S0PKM4</accession>
<comment type="caution">
    <text evidence="2">The sequence shown here is derived from an EMBL/GenBank/DDBJ whole genome shotgun (WGS) entry which is preliminary data.</text>
</comment>
<feature type="region of interest" description="Disordered" evidence="1">
    <location>
        <begin position="275"/>
        <end position="342"/>
    </location>
</feature>
<evidence type="ECO:0000256" key="1">
    <source>
        <dbReference type="SAM" id="MobiDB-lite"/>
    </source>
</evidence>
<gene>
    <name evidence="2" type="ORF">EKH80_03035</name>
</gene>
<dbReference type="Proteomes" id="UP000274358">
    <property type="component" value="Unassembled WGS sequence"/>
</dbReference>
<keyword evidence="3" id="KW-1185">Reference proteome</keyword>
<reference evidence="2 3" key="1">
    <citation type="submission" date="2018-12" db="EMBL/GenBank/DDBJ databases">
        <title>Dyella dinghuensis sp. nov. DHOA06 and Dyella choica sp. nov. 4M-K27, isolated from forest soil.</title>
        <authorList>
            <person name="Qiu L.-H."/>
            <person name="Gao Z.-H."/>
        </authorList>
    </citation>
    <scope>NUCLEOTIDE SEQUENCE [LARGE SCALE GENOMIC DNA]</scope>
    <source>
        <strain evidence="2 3">4M-K27</strain>
    </source>
</reference>
<sequence length="603" mass="66957">MSGISLEQRVALAGAKGGHRLDRLHIALTMPYEHAQRLTDTCSSLFQQRLRGMIEGVLERVQQERGDLLVSEPLTLDLGSLPLADFDDQFCLRLEWQLLQKLRDQVQDRASPTEARETSSTGTRDAPANGRASILELLTRYMQHGHWEGEMPSPAALDARLLEQLAAEPEHSLFVLAGHCLRPDGLRRLCRLLPPTSLTRLCRHFAPTQPLRDPATPTQMLLCALHYFQNHSQLSVPALPPHALTFQYEGSEPLLITLFDGHLSALRIFDALAASGGRRTPPDGATENRRQHSSPAESIVQSEGDGHPHRALLESRPAAPGRRRAPPGDATERPLARTQGLQTEGLNVYGDGKEAAPGLPLDGHLSDWLRALWRQSPVRSILQRRLSPGALKRLRAQLDDVTEDASGAKSARAHKRVAFERYGKDEGLPPELIGISNGGLCLLWGLLPDLFGQLGLLEQGGQRFLHSQAQIEAICGLDDLVWAEDAYADSRMPLNKLLCGCTTDWPLDPPAPDARSRDIVSRWLATLPARLPAWKSLGVADIRRLFLQRPGWLAIEHGTGLLYVQPEPWDVLLSDWPWPTEMLALPWLRQPLAMRWQQPPAAR</sequence>
<dbReference type="Pfam" id="PF19268">
    <property type="entry name" value="CIS_TMP"/>
    <property type="match status" value="1"/>
</dbReference>